<evidence type="ECO:0000256" key="2">
    <source>
        <dbReference type="ARBA" id="ARBA00009773"/>
    </source>
</evidence>
<proteinExistence type="inferred from homology"/>
<evidence type="ECO:0000313" key="8">
    <source>
        <dbReference type="Proteomes" id="UP000614287"/>
    </source>
</evidence>
<reference evidence="7" key="1">
    <citation type="journal article" date="2014" name="Int. J. Syst. Evol. Microbiol.">
        <title>Complete genome sequence of Corynebacterium casei LMG S-19264T (=DSM 44701T), isolated from a smear-ripened cheese.</title>
        <authorList>
            <consortium name="US DOE Joint Genome Institute (JGI-PGF)"/>
            <person name="Walter F."/>
            <person name="Albersmeier A."/>
            <person name="Kalinowski J."/>
            <person name="Ruckert C."/>
        </authorList>
    </citation>
    <scope>NUCLEOTIDE SEQUENCE</scope>
    <source>
        <strain evidence="7">KCTC 32501</strain>
    </source>
</reference>
<dbReference type="GO" id="GO:0016020">
    <property type="term" value="C:membrane"/>
    <property type="evidence" value="ECO:0007669"/>
    <property type="project" value="UniProtKB-SubCell"/>
</dbReference>
<feature type="transmembrane region" description="Helical" evidence="6">
    <location>
        <begin position="60"/>
        <end position="83"/>
    </location>
</feature>
<dbReference type="InterPro" id="IPR002549">
    <property type="entry name" value="AI-2E-like"/>
</dbReference>
<dbReference type="AlphaFoldDB" id="A0A8J3CLG9"/>
<evidence type="ECO:0000313" key="7">
    <source>
        <dbReference type="EMBL" id="GHA65608.1"/>
    </source>
</evidence>
<organism evidence="7 8">
    <name type="scientific">Formosimonas limnophila</name>
    <dbReference type="NCBI Taxonomy" id="1384487"/>
    <lineage>
        <taxon>Bacteria</taxon>
        <taxon>Pseudomonadati</taxon>
        <taxon>Pseudomonadota</taxon>
        <taxon>Betaproteobacteria</taxon>
        <taxon>Burkholderiales</taxon>
        <taxon>Burkholderiaceae</taxon>
        <taxon>Formosimonas</taxon>
    </lineage>
</organism>
<protein>
    <submittedName>
        <fullName evidence="7">AI-2E family transporter</fullName>
    </submittedName>
</protein>
<comment type="caution">
    <text evidence="7">The sequence shown here is derived from an EMBL/GenBank/DDBJ whole genome shotgun (WGS) entry which is preliminary data.</text>
</comment>
<dbReference type="PANTHER" id="PTHR21716:SF64">
    <property type="entry name" value="AI-2 TRANSPORT PROTEIN TQSA"/>
    <property type="match status" value="1"/>
</dbReference>
<feature type="transmembrane region" description="Helical" evidence="6">
    <location>
        <begin position="206"/>
        <end position="227"/>
    </location>
</feature>
<evidence type="ECO:0000256" key="4">
    <source>
        <dbReference type="ARBA" id="ARBA00022989"/>
    </source>
</evidence>
<keyword evidence="8" id="KW-1185">Reference proteome</keyword>
<keyword evidence="4 6" id="KW-1133">Transmembrane helix</keyword>
<keyword evidence="3 6" id="KW-0812">Transmembrane</keyword>
<dbReference type="GO" id="GO:0055085">
    <property type="term" value="P:transmembrane transport"/>
    <property type="evidence" value="ECO:0007669"/>
    <property type="project" value="TreeGrafter"/>
</dbReference>
<evidence type="ECO:0000256" key="1">
    <source>
        <dbReference type="ARBA" id="ARBA00004141"/>
    </source>
</evidence>
<gene>
    <name evidence="7" type="ORF">GCM10009007_02780</name>
</gene>
<feature type="transmembrane region" description="Helical" evidence="6">
    <location>
        <begin position="277"/>
        <end position="296"/>
    </location>
</feature>
<evidence type="ECO:0000256" key="6">
    <source>
        <dbReference type="SAM" id="Phobius"/>
    </source>
</evidence>
<feature type="transmembrane region" description="Helical" evidence="6">
    <location>
        <begin position="239"/>
        <end position="265"/>
    </location>
</feature>
<feature type="transmembrane region" description="Helical" evidence="6">
    <location>
        <begin position="308"/>
        <end position="341"/>
    </location>
</feature>
<feature type="transmembrane region" description="Helical" evidence="6">
    <location>
        <begin position="30"/>
        <end position="48"/>
    </location>
</feature>
<comment type="subcellular location">
    <subcellularLocation>
        <location evidence="1">Membrane</location>
        <topology evidence="1">Multi-pass membrane protein</topology>
    </subcellularLocation>
</comment>
<name>A0A8J3CLG9_9BURK</name>
<comment type="similarity">
    <text evidence="2">Belongs to the autoinducer-2 exporter (AI-2E) (TC 2.A.86) family.</text>
</comment>
<keyword evidence="5 6" id="KW-0472">Membrane</keyword>
<reference evidence="7" key="2">
    <citation type="submission" date="2020-09" db="EMBL/GenBank/DDBJ databases">
        <authorList>
            <person name="Sun Q."/>
            <person name="Kim S."/>
        </authorList>
    </citation>
    <scope>NUCLEOTIDE SEQUENCE</scope>
    <source>
        <strain evidence="7">KCTC 32501</strain>
    </source>
</reference>
<sequence length="362" mass="39649">MLSWTQIVKAALALAVIVAFFWLVWMIKHILVPFAFAGLLAYLLNPMVRSLQNRGVNRSVGGALAVLTTVTVLVFMIFIPWPIVSSQMSVLQERLPAMLSHTQKILAQSTFLQDFLPQGTDGESWVEQLRILIAENVNLSNLSQKAWGYFRQGGSAILNALSWLVLMPILTFFLLANWPSTVKMLRRLIPQSWRADVFKVTKDMDLMLAQFVRGQLLVMLILAIYYAVGLKLTGLDVAISVGVLTGLFVMIPFLGFGLGLVLGCLSALLQFGLTPPFFAVLAVYAVGQVIESYVLTPRLVGERIGLSPVAVIFSLMVFGALFGLFGVLFALPAAAVVAVLVRYGRDKYFSSAFYANSSSTGA</sequence>
<accession>A0A8J3CLG9</accession>
<feature type="transmembrane region" description="Helical" evidence="6">
    <location>
        <begin position="7"/>
        <end position="24"/>
    </location>
</feature>
<evidence type="ECO:0000256" key="5">
    <source>
        <dbReference type="ARBA" id="ARBA00023136"/>
    </source>
</evidence>
<dbReference type="Pfam" id="PF01594">
    <property type="entry name" value="AI-2E_transport"/>
    <property type="match status" value="1"/>
</dbReference>
<evidence type="ECO:0000256" key="3">
    <source>
        <dbReference type="ARBA" id="ARBA00022692"/>
    </source>
</evidence>
<feature type="transmembrane region" description="Helical" evidence="6">
    <location>
        <begin position="156"/>
        <end position="178"/>
    </location>
</feature>
<dbReference type="RefSeq" id="WP_189490577.1">
    <property type="nucleotide sequence ID" value="NZ_BMZG01000001.1"/>
</dbReference>
<dbReference type="PANTHER" id="PTHR21716">
    <property type="entry name" value="TRANSMEMBRANE PROTEIN"/>
    <property type="match status" value="1"/>
</dbReference>
<dbReference type="Proteomes" id="UP000614287">
    <property type="component" value="Unassembled WGS sequence"/>
</dbReference>
<dbReference type="EMBL" id="BMZG01000001">
    <property type="protein sequence ID" value="GHA65608.1"/>
    <property type="molecule type" value="Genomic_DNA"/>
</dbReference>